<name>A0AAV0L7L6_9ROSI</name>
<sequence length="123" mass="13438">MILGPSRIQASLTPLQGLLGKGRRPPHLLHQTTVSVTLGLDHWEEGLLRRLVEGSATSRGQVDLVLVCFLCSHHCSISSSMDSMMLLPMELLLVSSMGFITSMVAMPIGSHHQAIDRTRVILL</sequence>
<keyword evidence="2" id="KW-1185">Reference proteome</keyword>
<dbReference type="AlphaFoldDB" id="A0AAV0L7L6"/>
<reference evidence="1" key="1">
    <citation type="submission" date="2022-08" db="EMBL/GenBank/DDBJ databases">
        <authorList>
            <person name="Gutierrez-Valencia J."/>
        </authorList>
    </citation>
    <scope>NUCLEOTIDE SEQUENCE</scope>
</reference>
<gene>
    <name evidence="1" type="ORF">LITE_LOCUS22069</name>
</gene>
<evidence type="ECO:0000313" key="2">
    <source>
        <dbReference type="Proteomes" id="UP001154282"/>
    </source>
</evidence>
<evidence type="ECO:0000313" key="1">
    <source>
        <dbReference type="EMBL" id="CAI0429326.1"/>
    </source>
</evidence>
<accession>A0AAV0L7L6</accession>
<comment type="caution">
    <text evidence="1">The sequence shown here is derived from an EMBL/GenBank/DDBJ whole genome shotgun (WGS) entry which is preliminary data.</text>
</comment>
<protein>
    <submittedName>
        <fullName evidence="1">Uncharacterized protein</fullName>
    </submittedName>
</protein>
<proteinExistence type="predicted"/>
<dbReference type="Proteomes" id="UP001154282">
    <property type="component" value="Unassembled WGS sequence"/>
</dbReference>
<organism evidence="1 2">
    <name type="scientific">Linum tenue</name>
    <dbReference type="NCBI Taxonomy" id="586396"/>
    <lineage>
        <taxon>Eukaryota</taxon>
        <taxon>Viridiplantae</taxon>
        <taxon>Streptophyta</taxon>
        <taxon>Embryophyta</taxon>
        <taxon>Tracheophyta</taxon>
        <taxon>Spermatophyta</taxon>
        <taxon>Magnoliopsida</taxon>
        <taxon>eudicotyledons</taxon>
        <taxon>Gunneridae</taxon>
        <taxon>Pentapetalae</taxon>
        <taxon>rosids</taxon>
        <taxon>fabids</taxon>
        <taxon>Malpighiales</taxon>
        <taxon>Linaceae</taxon>
        <taxon>Linum</taxon>
    </lineage>
</organism>
<dbReference type="EMBL" id="CAMGYJ010000006">
    <property type="protein sequence ID" value="CAI0429326.1"/>
    <property type="molecule type" value="Genomic_DNA"/>
</dbReference>